<dbReference type="AlphaFoldDB" id="A0A3G1A5Y6"/>
<sequence length="52" mass="5807">MGCLSVKGIAEATLVSMAVFPKKDKKSLRVRGIKSPLRNHKIKIFLFLSYSV</sequence>
<dbReference type="KEGG" id="tcb:TCARB_1224"/>
<dbReference type="Proteomes" id="UP000266720">
    <property type="component" value="Chromosome"/>
</dbReference>
<evidence type="ECO:0000313" key="2">
    <source>
        <dbReference type="Proteomes" id="UP000266720"/>
    </source>
</evidence>
<gene>
    <name evidence="1" type="ORF">TCARB_1224</name>
</gene>
<reference evidence="2" key="1">
    <citation type="book" date="2010" name="EXTREMOPHILES" publisher="0:0-0">
        <title>Complete genome sequences of ten hyperthermophilic archaea reveal their metabolic capabilities and possible ecological roles.</title>
        <editorList>
            <person name="?"/>
        </editorList>
        <authorList>
            <person name="Ravin N.V."/>
            <person name="Mardanov A.V."/>
            <person name="Bonch-Osmolovskaya E.A."/>
            <person name="Skryabin K.G."/>
        </authorList>
    </citation>
    <scope>NUCLEOTIDE SEQUENCE [LARGE SCALE GENOMIC DNA]</scope>
    <source>
        <strain evidence="2">1505</strain>
    </source>
</reference>
<proteinExistence type="predicted"/>
<name>A0A3G1A5Y6_9CREN</name>
<organism evidence="1 2">
    <name type="scientific">Thermofilum adornatum 1505</name>
    <dbReference type="NCBI Taxonomy" id="697581"/>
    <lineage>
        <taxon>Archaea</taxon>
        <taxon>Thermoproteota</taxon>
        <taxon>Thermoprotei</taxon>
        <taxon>Thermofilales</taxon>
        <taxon>Thermofilaceae</taxon>
        <taxon>Thermofilum</taxon>
    </lineage>
</organism>
<evidence type="ECO:0000313" key="1">
    <source>
        <dbReference type="EMBL" id="AJB42272.1"/>
    </source>
</evidence>
<dbReference type="EMBL" id="CP007493">
    <property type="protein sequence ID" value="AJB42272.1"/>
    <property type="molecule type" value="Genomic_DNA"/>
</dbReference>
<protein>
    <submittedName>
        <fullName evidence="1">Uncharacterized protein</fullName>
    </submittedName>
</protein>
<accession>A0A3G1A5Y6</accession>